<feature type="transmembrane region" description="Helical" evidence="6">
    <location>
        <begin position="202"/>
        <end position="222"/>
    </location>
</feature>
<dbReference type="PANTHER" id="PTHR42920">
    <property type="entry name" value="OS03G0707200 PROTEIN-RELATED"/>
    <property type="match status" value="1"/>
</dbReference>
<keyword evidence="3 6" id="KW-0812">Transmembrane</keyword>
<evidence type="ECO:0000256" key="5">
    <source>
        <dbReference type="ARBA" id="ARBA00023136"/>
    </source>
</evidence>
<dbReference type="AlphaFoldDB" id="A0ABD3NML4"/>
<evidence type="ECO:0000313" key="9">
    <source>
        <dbReference type="EMBL" id="KAL3777103.1"/>
    </source>
</evidence>
<sequence>MFLLAALFIPISQSSAFSACDCIHQPSSRTRSSLKTATNPFEVANNSVVVPNGLLNLEGIGGDLRDIYASAADADLPEPVISHAEHRSDDAGLVEHRPPDREQQPNYNELMNKILSSYIGPRAVLAAVAILYATNFSLGAIMNDNLPASAATSSRMVLASLVLSPFLVQLKPGLRWQVLIGGSFVALGYITQSIALIDTSPALVSFLGSATVIVCPFLQWLVDKKPMGLKDAPQTWLAAILCLSGVAALELFDSSGIDSSCFSLSRLGTGDALSLIQAVGFGTGMFMSEKMMRDEPDQALPITAGLVATTAFIAMIWCIVDGWMREPGWQTFGLPGLFLDPDMRTVALAVAWTGVLSTSTNFFIEITALGRVPSAEASVILATEPLWASLFASVLFNEHFGASDYIGGLLMISACLVNTLKPSAVKAFVGLNPNECK</sequence>
<feature type="domain" description="EamA" evidence="8">
    <location>
        <begin position="269"/>
        <end position="418"/>
    </location>
</feature>
<dbReference type="Proteomes" id="UP001516023">
    <property type="component" value="Unassembled WGS sequence"/>
</dbReference>
<dbReference type="Pfam" id="PF00892">
    <property type="entry name" value="EamA"/>
    <property type="match status" value="2"/>
</dbReference>
<name>A0ABD3NML4_9STRA</name>
<dbReference type="InterPro" id="IPR051258">
    <property type="entry name" value="Diverse_Substrate_Transporter"/>
</dbReference>
<organism evidence="9 10">
    <name type="scientific">Cyclotella cryptica</name>
    <dbReference type="NCBI Taxonomy" id="29204"/>
    <lineage>
        <taxon>Eukaryota</taxon>
        <taxon>Sar</taxon>
        <taxon>Stramenopiles</taxon>
        <taxon>Ochrophyta</taxon>
        <taxon>Bacillariophyta</taxon>
        <taxon>Coscinodiscophyceae</taxon>
        <taxon>Thalassiosirophycidae</taxon>
        <taxon>Stephanodiscales</taxon>
        <taxon>Stephanodiscaceae</taxon>
        <taxon>Cyclotella</taxon>
    </lineage>
</organism>
<evidence type="ECO:0000256" key="1">
    <source>
        <dbReference type="ARBA" id="ARBA00004651"/>
    </source>
</evidence>
<evidence type="ECO:0000313" key="10">
    <source>
        <dbReference type="Proteomes" id="UP001516023"/>
    </source>
</evidence>
<evidence type="ECO:0000256" key="6">
    <source>
        <dbReference type="SAM" id="Phobius"/>
    </source>
</evidence>
<proteinExistence type="predicted"/>
<keyword evidence="5 6" id="KW-0472">Membrane</keyword>
<dbReference type="PANTHER" id="PTHR42920:SF5">
    <property type="entry name" value="EAMA DOMAIN-CONTAINING PROTEIN"/>
    <property type="match status" value="1"/>
</dbReference>
<feature type="signal peptide" evidence="7">
    <location>
        <begin position="1"/>
        <end position="16"/>
    </location>
</feature>
<comment type="subcellular location">
    <subcellularLocation>
        <location evidence="1">Cell membrane</location>
        <topology evidence="1">Multi-pass membrane protein</topology>
    </subcellularLocation>
</comment>
<evidence type="ECO:0000256" key="2">
    <source>
        <dbReference type="ARBA" id="ARBA00022475"/>
    </source>
</evidence>
<feature type="transmembrane region" description="Helical" evidence="6">
    <location>
        <begin position="299"/>
        <end position="320"/>
    </location>
</feature>
<evidence type="ECO:0000256" key="3">
    <source>
        <dbReference type="ARBA" id="ARBA00022692"/>
    </source>
</evidence>
<accession>A0ABD3NML4</accession>
<dbReference type="InterPro" id="IPR000620">
    <property type="entry name" value="EamA_dom"/>
</dbReference>
<feature type="chain" id="PRO_5044757875" description="EamA domain-containing protein" evidence="7">
    <location>
        <begin position="17"/>
        <end position="437"/>
    </location>
</feature>
<keyword evidence="10" id="KW-1185">Reference proteome</keyword>
<dbReference type="EMBL" id="JABMIG020000463">
    <property type="protein sequence ID" value="KAL3777103.1"/>
    <property type="molecule type" value="Genomic_DNA"/>
</dbReference>
<feature type="domain" description="EamA" evidence="8">
    <location>
        <begin position="125"/>
        <end position="247"/>
    </location>
</feature>
<dbReference type="InterPro" id="IPR037185">
    <property type="entry name" value="EmrE-like"/>
</dbReference>
<dbReference type="GO" id="GO:0005886">
    <property type="term" value="C:plasma membrane"/>
    <property type="evidence" value="ECO:0007669"/>
    <property type="project" value="UniProtKB-SubCell"/>
</dbReference>
<dbReference type="SUPFAM" id="SSF103481">
    <property type="entry name" value="Multidrug resistance efflux transporter EmrE"/>
    <property type="match status" value="2"/>
</dbReference>
<gene>
    <name evidence="9" type="ORF">HJC23_001840</name>
</gene>
<protein>
    <recommendedName>
        <fullName evidence="8">EamA domain-containing protein</fullName>
    </recommendedName>
</protein>
<evidence type="ECO:0000259" key="8">
    <source>
        <dbReference type="Pfam" id="PF00892"/>
    </source>
</evidence>
<feature type="transmembrane region" description="Helical" evidence="6">
    <location>
        <begin position="174"/>
        <end position="190"/>
    </location>
</feature>
<keyword evidence="2" id="KW-1003">Cell membrane</keyword>
<comment type="caution">
    <text evidence="9">The sequence shown here is derived from an EMBL/GenBank/DDBJ whole genome shotgun (WGS) entry which is preliminary data.</text>
</comment>
<evidence type="ECO:0000256" key="7">
    <source>
        <dbReference type="SAM" id="SignalP"/>
    </source>
</evidence>
<keyword evidence="7" id="KW-0732">Signal</keyword>
<reference evidence="9 10" key="1">
    <citation type="journal article" date="2020" name="G3 (Bethesda)">
        <title>Improved Reference Genome for Cyclotella cryptica CCMP332, a Model for Cell Wall Morphogenesis, Salinity Adaptation, and Lipid Production in Diatoms (Bacillariophyta).</title>
        <authorList>
            <person name="Roberts W.R."/>
            <person name="Downey K.M."/>
            <person name="Ruck E.C."/>
            <person name="Traller J.C."/>
            <person name="Alverson A.J."/>
        </authorList>
    </citation>
    <scope>NUCLEOTIDE SEQUENCE [LARGE SCALE GENOMIC DNA]</scope>
    <source>
        <strain evidence="9 10">CCMP332</strain>
    </source>
</reference>
<keyword evidence="4 6" id="KW-1133">Transmembrane helix</keyword>
<evidence type="ECO:0000256" key="4">
    <source>
        <dbReference type="ARBA" id="ARBA00022989"/>
    </source>
</evidence>